<dbReference type="InterPro" id="IPR011990">
    <property type="entry name" value="TPR-like_helical_dom_sf"/>
</dbReference>
<dbReference type="Pfam" id="PF13041">
    <property type="entry name" value="PPR_2"/>
    <property type="match status" value="2"/>
</dbReference>
<feature type="repeat" description="PPR" evidence="3">
    <location>
        <begin position="250"/>
        <end position="284"/>
    </location>
</feature>
<feature type="repeat" description="PPR" evidence="3">
    <location>
        <begin position="320"/>
        <end position="354"/>
    </location>
</feature>
<dbReference type="AlphaFoldDB" id="A0AAE1RZ33"/>
<protein>
    <recommendedName>
        <fullName evidence="6">Pentatricopeptide repeat-containing protein</fullName>
    </recommendedName>
</protein>
<dbReference type="NCBIfam" id="TIGR00756">
    <property type="entry name" value="PPR"/>
    <property type="match status" value="7"/>
</dbReference>
<dbReference type="GO" id="GO:0009507">
    <property type="term" value="C:chloroplast"/>
    <property type="evidence" value="ECO:0007669"/>
    <property type="project" value="TreeGrafter"/>
</dbReference>
<dbReference type="EMBL" id="JAVYJV010000010">
    <property type="protein sequence ID" value="KAK4361424.1"/>
    <property type="molecule type" value="Genomic_DNA"/>
</dbReference>
<sequence length="665" mass="74726">MLLSRFVTSRSTSLSLSSLIPVFSHSISSLPCSNFDESHVLNQLSDLLPIRHSPSIKKTLPAFSSNRNNHLEVNVLDELLTPEHKLRGIFLHKLNGKSAIEKALTSVDVELTVDLVAKVVNKGNLDGTSIVTFFNWAIKQQTVLINNDTYCIIIKALGRRKFFGEMVEMLKEMKNQGVVPNLETLNIVFDSFIRARRISKAIQLFSGLEDYGLRCNTETLNVVLTCLCRRSHVGAASSLLVKMKEKVLFDVTTYNTVIGGWSRFGRVKEVERILKAMVDDGFEANNLTYSYVVECLGRAGRIDEAVEIFEGLEEKRCVLDAEIYNAMILNFIAQGEIDESVKYYERMLNRGCEPNVDTYMRLISAFLKARRVADAIEMFDEMLSQGVIVTTGAVTSFLEPLCSYGPPHAALMIYKKARQAGCRISLTAYKLLLMRLSRFGKCGMLLNIWNDMQESGYPSDMQVYEYVINGLCNIGQLENAVLVMEEALEKGFYPSRLICSKLNNKLLGSNKIEIAYRVMNMTIIKDQPLLHLATNGNELSLLFCFPNGHPLPCIEGAHFLKEIVKAGLLKINVVSLVNLPEVKIACKGWHSTKSLHSPVPVSSYTQMEHMRLEGLLQLAAVAPKWYLMLRLSFHGFILEEDVTLDNAVVDMYANLGFSDCTRDVY</sequence>
<gene>
    <name evidence="4" type="ORF">RND71_020376</name>
</gene>
<feature type="repeat" description="PPR" evidence="3">
    <location>
        <begin position="146"/>
        <end position="180"/>
    </location>
</feature>
<dbReference type="SUPFAM" id="SSF48452">
    <property type="entry name" value="TPR-like"/>
    <property type="match status" value="1"/>
</dbReference>
<dbReference type="PROSITE" id="PS51375">
    <property type="entry name" value="PPR"/>
    <property type="match status" value="7"/>
</dbReference>
<evidence type="ECO:0008006" key="6">
    <source>
        <dbReference type="Google" id="ProtNLM"/>
    </source>
</evidence>
<comment type="caution">
    <text evidence="4">The sequence shown here is derived from an EMBL/GenBank/DDBJ whole genome shotgun (WGS) entry which is preliminary data.</text>
</comment>
<feature type="repeat" description="PPR" evidence="3">
    <location>
        <begin position="181"/>
        <end position="215"/>
    </location>
</feature>
<dbReference type="Pfam" id="PF01535">
    <property type="entry name" value="PPR"/>
    <property type="match status" value="4"/>
</dbReference>
<name>A0AAE1RZ33_9SOLA</name>
<dbReference type="Proteomes" id="UP001291623">
    <property type="component" value="Unassembled WGS sequence"/>
</dbReference>
<evidence type="ECO:0000313" key="4">
    <source>
        <dbReference type="EMBL" id="KAK4361424.1"/>
    </source>
</evidence>
<proteinExistence type="inferred from homology"/>
<dbReference type="GO" id="GO:0031930">
    <property type="term" value="P:mitochondria-nucleus signaling pathway"/>
    <property type="evidence" value="ECO:0007669"/>
    <property type="project" value="TreeGrafter"/>
</dbReference>
<keyword evidence="5" id="KW-1185">Reference proteome</keyword>
<dbReference type="PANTHER" id="PTHR47936:SF1">
    <property type="entry name" value="PENTATRICOPEPTIDE REPEAT-CONTAINING PROTEIN GUN1, CHLOROPLASTIC"/>
    <property type="match status" value="1"/>
</dbReference>
<evidence type="ECO:0000256" key="2">
    <source>
        <dbReference type="ARBA" id="ARBA00022737"/>
    </source>
</evidence>
<evidence type="ECO:0000256" key="1">
    <source>
        <dbReference type="ARBA" id="ARBA00007626"/>
    </source>
</evidence>
<reference evidence="4" key="1">
    <citation type="submission" date="2023-12" db="EMBL/GenBank/DDBJ databases">
        <title>Genome assembly of Anisodus tanguticus.</title>
        <authorList>
            <person name="Wang Y.-J."/>
        </authorList>
    </citation>
    <scope>NUCLEOTIDE SEQUENCE</scope>
    <source>
        <strain evidence="4">KB-2021</strain>
        <tissue evidence="4">Leaf</tissue>
    </source>
</reference>
<dbReference type="PANTHER" id="PTHR47936">
    <property type="entry name" value="PPR_LONG DOMAIN-CONTAINING PROTEIN"/>
    <property type="match status" value="1"/>
</dbReference>
<dbReference type="Gene3D" id="1.25.40.10">
    <property type="entry name" value="Tetratricopeptide repeat domain"/>
    <property type="match status" value="3"/>
</dbReference>
<organism evidence="4 5">
    <name type="scientific">Anisodus tanguticus</name>
    <dbReference type="NCBI Taxonomy" id="243964"/>
    <lineage>
        <taxon>Eukaryota</taxon>
        <taxon>Viridiplantae</taxon>
        <taxon>Streptophyta</taxon>
        <taxon>Embryophyta</taxon>
        <taxon>Tracheophyta</taxon>
        <taxon>Spermatophyta</taxon>
        <taxon>Magnoliopsida</taxon>
        <taxon>eudicotyledons</taxon>
        <taxon>Gunneridae</taxon>
        <taxon>Pentapetalae</taxon>
        <taxon>asterids</taxon>
        <taxon>lamiids</taxon>
        <taxon>Solanales</taxon>
        <taxon>Solanaceae</taxon>
        <taxon>Solanoideae</taxon>
        <taxon>Hyoscyameae</taxon>
        <taxon>Anisodus</taxon>
    </lineage>
</organism>
<dbReference type="GO" id="GO:0010019">
    <property type="term" value="P:chloroplast-nucleus signaling pathway"/>
    <property type="evidence" value="ECO:0007669"/>
    <property type="project" value="TreeGrafter"/>
</dbReference>
<feature type="repeat" description="PPR" evidence="3">
    <location>
        <begin position="460"/>
        <end position="494"/>
    </location>
</feature>
<comment type="similarity">
    <text evidence="1">Belongs to the PPR family. P subfamily.</text>
</comment>
<keyword evidence="2" id="KW-0677">Repeat</keyword>
<dbReference type="InterPro" id="IPR002885">
    <property type="entry name" value="PPR_rpt"/>
</dbReference>
<feature type="repeat" description="PPR" evidence="3">
    <location>
        <begin position="355"/>
        <end position="389"/>
    </location>
</feature>
<feature type="repeat" description="PPR" evidence="3">
    <location>
        <begin position="285"/>
        <end position="319"/>
    </location>
</feature>
<accession>A0AAE1RZ33</accession>
<evidence type="ECO:0000256" key="3">
    <source>
        <dbReference type="PROSITE-ProRule" id="PRU00708"/>
    </source>
</evidence>
<evidence type="ECO:0000313" key="5">
    <source>
        <dbReference type="Proteomes" id="UP001291623"/>
    </source>
</evidence>